<name>K0IBT9_NITGG</name>
<dbReference type="Pfam" id="PF13561">
    <property type="entry name" value="adh_short_C2"/>
    <property type="match status" value="1"/>
</dbReference>
<dbReference type="CDD" id="cd05233">
    <property type="entry name" value="SDR_c"/>
    <property type="match status" value="1"/>
</dbReference>
<dbReference type="SUPFAM" id="SSF51735">
    <property type="entry name" value="NAD(P)-binding Rossmann-fold domains"/>
    <property type="match status" value="1"/>
</dbReference>
<dbReference type="InterPro" id="IPR036291">
    <property type="entry name" value="NAD(P)-bd_dom_sf"/>
</dbReference>
<dbReference type="KEGG" id="nga:Ngar_c18080"/>
<dbReference type="PRINTS" id="PR00080">
    <property type="entry name" value="SDRFAMILY"/>
</dbReference>
<dbReference type="PANTHER" id="PTHR42760:SF115">
    <property type="entry name" value="3-OXOACYL-[ACYL-CARRIER-PROTEIN] REDUCTASE FABG"/>
    <property type="match status" value="1"/>
</dbReference>
<organism evidence="3 4">
    <name type="scientific">Nitrososphaera gargensis (strain Ga9.2)</name>
    <dbReference type="NCBI Taxonomy" id="1237085"/>
    <lineage>
        <taxon>Archaea</taxon>
        <taxon>Nitrososphaerota</taxon>
        <taxon>Nitrososphaeria</taxon>
        <taxon>Nitrososphaerales</taxon>
        <taxon>Nitrososphaeraceae</taxon>
        <taxon>Nitrososphaera</taxon>
    </lineage>
</organism>
<dbReference type="PROSITE" id="PS00061">
    <property type="entry name" value="ADH_SHORT"/>
    <property type="match status" value="1"/>
</dbReference>
<evidence type="ECO:0000256" key="1">
    <source>
        <dbReference type="ARBA" id="ARBA00006484"/>
    </source>
</evidence>
<protein>
    <submittedName>
        <fullName evidence="3">3-oxoacyl-(Acyl-carrier-protein) reductase</fullName>
        <ecNumber evidence="3">1.1.1.100</ecNumber>
    </submittedName>
</protein>
<dbReference type="GO" id="GO:0004316">
    <property type="term" value="F:3-oxoacyl-[acyl-carrier-protein] reductase (NADPH) activity"/>
    <property type="evidence" value="ECO:0007669"/>
    <property type="project" value="UniProtKB-EC"/>
</dbReference>
<keyword evidence="2 3" id="KW-0560">Oxidoreductase</keyword>
<dbReference type="Gene3D" id="3.40.50.720">
    <property type="entry name" value="NAD(P)-binding Rossmann-like Domain"/>
    <property type="match status" value="1"/>
</dbReference>
<proteinExistence type="inferred from homology"/>
<dbReference type="STRING" id="1237085.Ngar_c18080"/>
<dbReference type="EC" id="1.1.1.100" evidence="3"/>
<dbReference type="InterPro" id="IPR002347">
    <property type="entry name" value="SDR_fam"/>
</dbReference>
<reference evidence="3 4" key="1">
    <citation type="journal article" date="2012" name="Environ. Microbiol.">
        <title>The genome of the ammonia-oxidizing Candidatus Nitrososphaera gargensis: insights into metabolic versatility and environmental adaptations.</title>
        <authorList>
            <person name="Spang A."/>
            <person name="Poehlein A."/>
            <person name="Offre P."/>
            <person name="Zumbragel S."/>
            <person name="Haider S."/>
            <person name="Rychlik N."/>
            <person name="Nowka B."/>
            <person name="Schmeisser C."/>
            <person name="Lebedeva E.V."/>
            <person name="Rattei T."/>
            <person name="Bohm C."/>
            <person name="Schmid M."/>
            <person name="Galushko A."/>
            <person name="Hatzenpichler R."/>
            <person name="Weinmaier T."/>
            <person name="Daniel R."/>
            <person name="Schleper C."/>
            <person name="Spieck E."/>
            <person name="Streit W."/>
            <person name="Wagner M."/>
        </authorList>
    </citation>
    <scope>NUCLEOTIDE SEQUENCE [LARGE SCALE GENOMIC DNA]</scope>
    <source>
        <strain evidence="4">Ga9.2</strain>
    </source>
</reference>
<keyword evidence="4" id="KW-1185">Reference proteome</keyword>
<dbReference type="HOGENOM" id="CLU_010194_1_0_2"/>
<dbReference type="InterPro" id="IPR020904">
    <property type="entry name" value="Sc_DH/Rdtase_CS"/>
</dbReference>
<dbReference type="PRINTS" id="PR00081">
    <property type="entry name" value="GDHRDH"/>
</dbReference>
<evidence type="ECO:0000256" key="2">
    <source>
        <dbReference type="ARBA" id="ARBA00023002"/>
    </source>
</evidence>
<sequence length="251" mass="26891">MLLLKNKVAVVTGASGGIGFQIAKEYAARGATVIVCSRKIASAEKTANMIKGKAYPERLDVTDAPGVTKFVRHVAERHGRIDILINNAGYPFDRNMWTKRFHEVAEEEFDRVIEVDLKGTLRLCLSALPFMIKGGGGVIINISSTPAVSGHTEGAPYTVAKAGVIAITKHIALEYGDKNVRAYTLALGNISSEATFNSMTVTERKKAAMENSMKRWGDPSEVAKVAASLASDDFSFATGNTIVIDGGTVLL</sequence>
<gene>
    <name evidence="3" type="primary">fabG2</name>
    <name evidence="3" type="ordered locus">Ngar_c18080</name>
</gene>
<comment type="similarity">
    <text evidence="1">Belongs to the short-chain dehydrogenases/reductases (SDR) family.</text>
</comment>
<dbReference type="FunFam" id="3.40.50.720:FF:000084">
    <property type="entry name" value="Short-chain dehydrogenase reductase"/>
    <property type="match status" value="1"/>
</dbReference>
<accession>K0IBT9</accession>
<evidence type="ECO:0000313" key="3">
    <source>
        <dbReference type="EMBL" id="AFU58741.1"/>
    </source>
</evidence>
<dbReference type="EMBL" id="CP002408">
    <property type="protein sequence ID" value="AFU58741.1"/>
    <property type="molecule type" value="Genomic_DNA"/>
</dbReference>
<evidence type="ECO:0000313" key="4">
    <source>
        <dbReference type="Proteomes" id="UP000008037"/>
    </source>
</evidence>
<dbReference type="Proteomes" id="UP000008037">
    <property type="component" value="Chromosome"/>
</dbReference>
<dbReference type="AlphaFoldDB" id="K0IBT9"/>
<dbReference type="PANTHER" id="PTHR42760">
    <property type="entry name" value="SHORT-CHAIN DEHYDROGENASES/REDUCTASES FAMILY MEMBER"/>
    <property type="match status" value="1"/>
</dbReference>
<dbReference type="InParanoid" id="K0IBT9"/>